<feature type="compositionally biased region" description="Low complexity" evidence="1">
    <location>
        <begin position="101"/>
        <end position="123"/>
    </location>
</feature>
<evidence type="ECO:0000259" key="2">
    <source>
        <dbReference type="Pfam" id="PF09992"/>
    </source>
</evidence>
<reference evidence="3" key="1">
    <citation type="submission" date="2020-05" db="EMBL/GenBank/DDBJ databases">
        <authorList>
            <person name="Chiriac C."/>
            <person name="Salcher M."/>
            <person name="Ghai R."/>
            <person name="Kavagutti S V."/>
        </authorList>
    </citation>
    <scope>NUCLEOTIDE SEQUENCE</scope>
</reference>
<feature type="region of interest" description="Disordered" evidence="1">
    <location>
        <begin position="97"/>
        <end position="123"/>
    </location>
</feature>
<dbReference type="Pfam" id="PF09992">
    <property type="entry name" value="NAGPA"/>
    <property type="match status" value="1"/>
</dbReference>
<evidence type="ECO:0000313" key="4">
    <source>
        <dbReference type="EMBL" id="CAB4752589.1"/>
    </source>
</evidence>
<organism evidence="3">
    <name type="scientific">freshwater metagenome</name>
    <dbReference type="NCBI Taxonomy" id="449393"/>
    <lineage>
        <taxon>unclassified sequences</taxon>
        <taxon>metagenomes</taxon>
        <taxon>ecological metagenomes</taxon>
    </lineage>
</organism>
<dbReference type="AlphaFoldDB" id="A0A6J6R426"/>
<evidence type="ECO:0000313" key="6">
    <source>
        <dbReference type="EMBL" id="CAB5061411.1"/>
    </source>
</evidence>
<accession>A0A6J6R426</accession>
<protein>
    <submittedName>
        <fullName evidence="3">Unannotated protein</fullName>
    </submittedName>
</protein>
<dbReference type="EMBL" id="CAFBQP010000034">
    <property type="protein sequence ID" value="CAB5061411.1"/>
    <property type="molecule type" value="Genomic_DNA"/>
</dbReference>
<evidence type="ECO:0000313" key="3">
    <source>
        <dbReference type="EMBL" id="CAB4715995.1"/>
    </source>
</evidence>
<name>A0A6J6R426_9ZZZZ</name>
<dbReference type="EMBL" id="CAEZXX010000099">
    <property type="protein sequence ID" value="CAB4715995.1"/>
    <property type="molecule type" value="Genomic_DNA"/>
</dbReference>
<sequence>MLFLRTGSRWRRLVVALLALVTATVVYATVSLTVFVLRQSADPFQQNVATWARDHRLGFVVNRLERWVHADPPSAQPASSLALEGVAGTALPPSTSAVIDTVGPSSSPAPATSTPVSAAPTTSVPAGPVSLAPALQPSLDGEGVWRVLASIGASPVVWGTSIRPLVEYGSVVATAAVFDPSRLHAALFNGSEIPGKGPWKNGSRITKGALPALVAAFNGGFRLEHIRGGYVTEGRTVRRLRNGEATLAIDRDGRLALGVWGKDLVDDGSWASVRQNLPPVVMDGAVSVKKFPGTYWGDDFHRVTFTYRSAICTRRDGLLMYVAIGDVDIMLLGRSLVVMGCITAMQLDINGNWPQFDTYGGFGQDKRVPALLDRRMSNASRYLRRSTKDFIALFDPATLRDGVLG</sequence>
<feature type="domain" description="Phosphodiester glycosidase" evidence="2">
    <location>
        <begin position="214"/>
        <end position="348"/>
    </location>
</feature>
<gene>
    <name evidence="3" type="ORF">UFOPK2602_01424</name>
    <name evidence="4" type="ORF">UFOPK2806_01107</name>
    <name evidence="5" type="ORF">UFOPK3417_00416</name>
    <name evidence="6" type="ORF">UFOPK4306_01055</name>
</gene>
<dbReference type="EMBL" id="CAEZYY010000011">
    <property type="protein sequence ID" value="CAB4752589.1"/>
    <property type="molecule type" value="Genomic_DNA"/>
</dbReference>
<evidence type="ECO:0000313" key="5">
    <source>
        <dbReference type="EMBL" id="CAB4864690.1"/>
    </source>
</evidence>
<proteinExistence type="predicted"/>
<dbReference type="EMBL" id="CAFBLR010000024">
    <property type="protein sequence ID" value="CAB4864690.1"/>
    <property type="molecule type" value="Genomic_DNA"/>
</dbReference>
<dbReference type="InterPro" id="IPR018711">
    <property type="entry name" value="NAGPA"/>
</dbReference>
<evidence type="ECO:0000256" key="1">
    <source>
        <dbReference type="SAM" id="MobiDB-lite"/>
    </source>
</evidence>